<dbReference type="Gene3D" id="3.40.630.10">
    <property type="entry name" value="Zn peptidases"/>
    <property type="match status" value="1"/>
</dbReference>
<dbReference type="Proteomes" id="UP000321514">
    <property type="component" value="Unassembled WGS sequence"/>
</dbReference>
<evidence type="ECO:0000313" key="2">
    <source>
        <dbReference type="EMBL" id="SET51257.1"/>
    </source>
</evidence>
<evidence type="ECO:0000313" key="4">
    <source>
        <dbReference type="Proteomes" id="UP000321514"/>
    </source>
</evidence>
<dbReference type="STRING" id="1334629.MFUL124B02_33965"/>
<dbReference type="EMBL" id="FOIB01000002">
    <property type="protein sequence ID" value="SET51257.1"/>
    <property type="molecule type" value="Genomic_DNA"/>
</dbReference>
<dbReference type="SUPFAM" id="SSF53187">
    <property type="entry name" value="Zn-dependent exopeptidases"/>
    <property type="match status" value="1"/>
</dbReference>
<dbReference type="OrthoDB" id="184972at2"/>
<protein>
    <recommendedName>
        <fullName evidence="5">Peptidase M14 carboxypeptidase A domain-containing protein</fullName>
    </recommendedName>
</protein>
<evidence type="ECO:0000313" key="3">
    <source>
        <dbReference type="Proteomes" id="UP000183760"/>
    </source>
</evidence>
<gene>
    <name evidence="1" type="ORF">MFU01_13880</name>
    <name evidence="2" type="ORF">SAMN05443572_102537</name>
</gene>
<keyword evidence="3" id="KW-1185">Reference proteome</keyword>
<proteinExistence type="predicted"/>
<accession>A0A511SWS3</accession>
<evidence type="ECO:0008006" key="5">
    <source>
        <dbReference type="Google" id="ProtNLM"/>
    </source>
</evidence>
<name>A0A511SWS3_MYXFU</name>
<reference evidence="2 3" key="1">
    <citation type="submission" date="2016-10" db="EMBL/GenBank/DDBJ databases">
        <authorList>
            <person name="Varghese N."/>
            <person name="Submissions S."/>
        </authorList>
    </citation>
    <scope>NUCLEOTIDE SEQUENCE [LARGE SCALE GENOMIC DNA]</scope>
    <source>
        <strain evidence="2 3">DSM 16525</strain>
    </source>
</reference>
<reference evidence="1 4" key="2">
    <citation type="submission" date="2019-07" db="EMBL/GenBank/DDBJ databases">
        <title>Whole genome shotgun sequence of Myxococcus fulvus NBRC 100333.</title>
        <authorList>
            <person name="Hosoyama A."/>
            <person name="Uohara A."/>
            <person name="Ohji S."/>
            <person name="Ichikawa N."/>
        </authorList>
    </citation>
    <scope>NUCLEOTIDE SEQUENCE [LARGE SCALE GENOMIC DNA]</scope>
    <source>
        <strain evidence="1 4">NBRC 100333</strain>
    </source>
</reference>
<dbReference type="AlphaFoldDB" id="A0A511SWS3"/>
<dbReference type="EMBL" id="BJXR01000015">
    <property type="protein sequence ID" value="GEN06351.1"/>
    <property type="molecule type" value="Genomic_DNA"/>
</dbReference>
<dbReference type="RefSeq" id="WP_074950768.1">
    <property type="nucleotide sequence ID" value="NZ_BJXR01000015.1"/>
</dbReference>
<sequence>MRYRYTDYAQRIRSFENLGEVAEYGHVIEGGQTYPLFRITVPGERWLVITSGFHGEEPAGPLTLAERLPEVVAYAKERGVGLRVYPCINPSGFEDGTRYNRSGEKPNNDFMRYEVAPGEWRGELNPGQAHLRWALYDGGPKETRAVRADLARWPAPNAALDIHQDNYLGGAATYAYVFGDKAAYLPLVEAASKHATVIRNQKVDENNFTDDAGLIWYHDGSVTDWYMRQGVPYTAALETTTPTSLEACNQVNLAWIRGFIDLAARKER</sequence>
<organism evidence="1 4">
    <name type="scientific">Myxococcus fulvus</name>
    <dbReference type="NCBI Taxonomy" id="33"/>
    <lineage>
        <taxon>Bacteria</taxon>
        <taxon>Pseudomonadati</taxon>
        <taxon>Myxococcota</taxon>
        <taxon>Myxococcia</taxon>
        <taxon>Myxococcales</taxon>
        <taxon>Cystobacterineae</taxon>
        <taxon>Myxococcaceae</taxon>
        <taxon>Myxococcus</taxon>
    </lineage>
</organism>
<evidence type="ECO:0000313" key="1">
    <source>
        <dbReference type="EMBL" id="GEN06351.1"/>
    </source>
</evidence>
<dbReference type="Proteomes" id="UP000183760">
    <property type="component" value="Unassembled WGS sequence"/>
</dbReference>
<comment type="caution">
    <text evidence="1">The sequence shown here is derived from an EMBL/GenBank/DDBJ whole genome shotgun (WGS) entry which is preliminary data.</text>
</comment>